<dbReference type="Proteomes" id="UP000012073">
    <property type="component" value="Unassembled WGS sequence"/>
</dbReference>
<dbReference type="RefSeq" id="XP_005718418.1">
    <property type="nucleotide sequence ID" value="XM_005718361.1"/>
</dbReference>
<dbReference type="EMBL" id="HG001940">
    <property type="protein sequence ID" value="CDF38525.1"/>
    <property type="molecule type" value="Genomic_DNA"/>
</dbReference>
<keyword evidence="2" id="KW-1185">Reference proteome</keyword>
<sequence>MEKIVRKTSFLTTWQISKTSCSNVLQIISAFLKCAPRRAKGSCICSSTGFRNSPRSVWVTTADQNWFDASVETQIFLPFFGK</sequence>
<proteinExistence type="predicted"/>
<accession>R7QMC8</accession>
<dbReference type="GeneID" id="17326135"/>
<protein>
    <submittedName>
        <fullName evidence="1">Uncharacterized protein</fullName>
    </submittedName>
</protein>
<reference evidence="2" key="1">
    <citation type="journal article" date="2013" name="Proc. Natl. Acad. Sci. U.S.A.">
        <title>Genome structure and metabolic features in the red seaweed Chondrus crispus shed light on evolution of the Archaeplastida.</title>
        <authorList>
            <person name="Collen J."/>
            <person name="Porcel B."/>
            <person name="Carre W."/>
            <person name="Ball S.G."/>
            <person name="Chaparro C."/>
            <person name="Tonon T."/>
            <person name="Barbeyron T."/>
            <person name="Michel G."/>
            <person name="Noel B."/>
            <person name="Valentin K."/>
            <person name="Elias M."/>
            <person name="Artiguenave F."/>
            <person name="Arun A."/>
            <person name="Aury J.M."/>
            <person name="Barbosa-Neto J.F."/>
            <person name="Bothwell J.H."/>
            <person name="Bouget F.Y."/>
            <person name="Brillet L."/>
            <person name="Cabello-Hurtado F."/>
            <person name="Capella-Gutierrez S."/>
            <person name="Charrier B."/>
            <person name="Cladiere L."/>
            <person name="Cock J.M."/>
            <person name="Coelho S.M."/>
            <person name="Colleoni C."/>
            <person name="Czjzek M."/>
            <person name="Da Silva C."/>
            <person name="Delage L."/>
            <person name="Denoeud F."/>
            <person name="Deschamps P."/>
            <person name="Dittami S.M."/>
            <person name="Gabaldon T."/>
            <person name="Gachon C.M."/>
            <person name="Groisillier A."/>
            <person name="Herve C."/>
            <person name="Jabbari K."/>
            <person name="Katinka M."/>
            <person name="Kloareg B."/>
            <person name="Kowalczyk N."/>
            <person name="Labadie K."/>
            <person name="Leblanc C."/>
            <person name="Lopez P.J."/>
            <person name="McLachlan D.H."/>
            <person name="Meslet-Cladiere L."/>
            <person name="Moustafa A."/>
            <person name="Nehr Z."/>
            <person name="Nyvall Collen P."/>
            <person name="Panaud O."/>
            <person name="Partensky F."/>
            <person name="Poulain J."/>
            <person name="Rensing S.A."/>
            <person name="Rousvoal S."/>
            <person name="Samson G."/>
            <person name="Symeonidi A."/>
            <person name="Weissenbach J."/>
            <person name="Zambounis A."/>
            <person name="Wincker P."/>
            <person name="Boyen C."/>
        </authorList>
    </citation>
    <scope>NUCLEOTIDE SEQUENCE [LARGE SCALE GENOMIC DNA]</scope>
    <source>
        <strain evidence="2">cv. Stackhouse</strain>
    </source>
</reference>
<evidence type="ECO:0000313" key="2">
    <source>
        <dbReference type="Proteomes" id="UP000012073"/>
    </source>
</evidence>
<dbReference type="KEGG" id="ccp:CHC_T00006245001"/>
<dbReference type="Gramene" id="CDF38525">
    <property type="protein sequence ID" value="CDF38525"/>
    <property type="gene ID" value="CHC_T00006245001"/>
</dbReference>
<dbReference type="AlphaFoldDB" id="R7QMC8"/>
<organism evidence="1 2">
    <name type="scientific">Chondrus crispus</name>
    <name type="common">Carrageen Irish moss</name>
    <name type="synonym">Polymorpha crispa</name>
    <dbReference type="NCBI Taxonomy" id="2769"/>
    <lineage>
        <taxon>Eukaryota</taxon>
        <taxon>Rhodophyta</taxon>
        <taxon>Florideophyceae</taxon>
        <taxon>Rhodymeniophycidae</taxon>
        <taxon>Gigartinales</taxon>
        <taxon>Gigartinaceae</taxon>
        <taxon>Chondrus</taxon>
    </lineage>
</organism>
<evidence type="ECO:0000313" key="1">
    <source>
        <dbReference type="EMBL" id="CDF38525.1"/>
    </source>
</evidence>
<name>R7QMC8_CHOCR</name>
<gene>
    <name evidence="1" type="ORF">CHC_T00006245001</name>
</gene>